<evidence type="ECO:0000313" key="2">
    <source>
        <dbReference type="Proteomes" id="UP000768462"/>
    </source>
</evidence>
<comment type="caution">
    <text evidence="1">The sequence shown here is derived from an EMBL/GenBank/DDBJ whole genome shotgun (WGS) entry which is preliminary data.</text>
</comment>
<dbReference type="Proteomes" id="UP000768462">
    <property type="component" value="Unassembled WGS sequence"/>
</dbReference>
<dbReference type="AlphaFoldDB" id="A0A927WB24"/>
<name>A0A927WB24_9CLOT</name>
<protein>
    <submittedName>
        <fullName evidence="1">Uncharacterized protein</fullName>
    </submittedName>
</protein>
<organism evidence="1 2">
    <name type="scientific">Clostridium sulfidigenes</name>
    <dbReference type="NCBI Taxonomy" id="318464"/>
    <lineage>
        <taxon>Bacteria</taxon>
        <taxon>Bacillati</taxon>
        <taxon>Bacillota</taxon>
        <taxon>Clostridia</taxon>
        <taxon>Eubacteriales</taxon>
        <taxon>Clostridiaceae</taxon>
        <taxon>Clostridium</taxon>
    </lineage>
</organism>
<accession>A0A927WB24</accession>
<sequence>MKKSDIYKRIQEYCVSHFEKLNSNDFVIGDAPLNYRCHLNSVQKVKKGKAVKVFSCYAFDRSNNTQCIHFINQLENGKFQDNTWGWLYEWCDYYIIREITPDEYSHIWDALENTRDSIVKINSSRFERFVLRIKSDECL</sequence>
<gene>
    <name evidence="1" type="ORF">E7215_17140</name>
</gene>
<evidence type="ECO:0000313" key="1">
    <source>
        <dbReference type="EMBL" id="MBE6061865.1"/>
    </source>
</evidence>
<dbReference type="EMBL" id="SVCM01000206">
    <property type="protein sequence ID" value="MBE6061865.1"/>
    <property type="molecule type" value="Genomic_DNA"/>
</dbReference>
<reference evidence="1" key="1">
    <citation type="submission" date="2019-04" db="EMBL/GenBank/DDBJ databases">
        <title>Evolution of Biomass-Degrading Anaerobic Consortia Revealed by Metagenomics.</title>
        <authorList>
            <person name="Peng X."/>
        </authorList>
    </citation>
    <scope>NUCLEOTIDE SEQUENCE</scope>
    <source>
        <strain evidence="1">SIG254</strain>
    </source>
</reference>
<proteinExistence type="predicted"/>